<feature type="DNA-binding region" description="H-T-H motif" evidence="2">
    <location>
        <begin position="47"/>
        <end position="66"/>
    </location>
</feature>
<gene>
    <name evidence="5" type="ORF">IDM49_11175</name>
</gene>
<dbReference type="SUPFAM" id="SSF46689">
    <property type="entry name" value="Homeodomain-like"/>
    <property type="match status" value="1"/>
</dbReference>
<dbReference type="RefSeq" id="WP_190724563.1">
    <property type="nucleotide sequence ID" value="NZ_CP061539.1"/>
</dbReference>
<dbReference type="PRINTS" id="PR00455">
    <property type="entry name" value="HTHTETR"/>
</dbReference>
<dbReference type="GeneID" id="96624802"/>
<reference evidence="5 6" key="1">
    <citation type="submission" date="2020-09" db="EMBL/GenBank/DDBJ databases">
        <title>Investigation of environmental microbes.</title>
        <authorList>
            <person name="Ou Y."/>
            <person name="Kang Q."/>
        </authorList>
    </citation>
    <scope>NUCLEOTIDE SEQUENCE [LARGE SCALE GENOMIC DNA]</scope>
    <source>
        <strain evidence="5 6">KJZ-14</strain>
    </source>
</reference>
<dbReference type="GO" id="GO:0003677">
    <property type="term" value="F:DNA binding"/>
    <property type="evidence" value="ECO:0007669"/>
    <property type="project" value="UniProtKB-UniRule"/>
</dbReference>
<dbReference type="InterPro" id="IPR009057">
    <property type="entry name" value="Homeodomain-like_sf"/>
</dbReference>
<dbReference type="EMBL" id="CP061539">
    <property type="protein sequence ID" value="QNV37734.1"/>
    <property type="molecule type" value="Genomic_DNA"/>
</dbReference>
<dbReference type="InterPro" id="IPR036271">
    <property type="entry name" value="Tet_transcr_reg_TetR-rel_C_sf"/>
</dbReference>
<dbReference type="Pfam" id="PF00440">
    <property type="entry name" value="TetR_N"/>
    <property type="match status" value="1"/>
</dbReference>
<dbReference type="Proteomes" id="UP000516404">
    <property type="component" value="Chromosome"/>
</dbReference>
<dbReference type="InterPro" id="IPR001647">
    <property type="entry name" value="HTH_TetR"/>
</dbReference>
<dbReference type="Gene3D" id="1.10.357.10">
    <property type="entry name" value="Tetracycline Repressor, domain 2"/>
    <property type="match status" value="1"/>
</dbReference>
<evidence type="ECO:0000313" key="5">
    <source>
        <dbReference type="EMBL" id="QNV37734.1"/>
    </source>
</evidence>
<protein>
    <submittedName>
        <fullName evidence="5">TetR family transcriptional regulator</fullName>
    </submittedName>
</protein>
<keyword evidence="1 2" id="KW-0238">DNA-binding</keyword>
<feature type="domain" description="HTH tetR-type" evidence="4">
    <location>
        <begin position="24"/>
        <end position="84"/>
    </location>
</feature>
<feature type="region of interest" description="Disordered" evidence="3">
    <location>
        <begin position="276"/>
        <end position="457"/>
    </location>
</feature>
<feature type="compositionally biased region" description="Basic residues" evidence="3">
    <location>
        <begin position="1"/>
        <end position="11"/>
    </location>
</feature>
<feature type="compositionally biased region" description="Basic and acidic residues" evidence="3">
    <location>
        <begin position="365"/>
        <end position="381"/>
    </location>
</feature>
<organism evidence="5 6">
    <name type="scientific">Rothia terrae</name>
    <dbReference type="NCBI Taxonomy" id="396015"/>
    <lineage>
        <taxon>Bacteria</taxon>
        <taxon>Bacillati</taxon>
        <taxon>Actinomycetota</taxon>
        <taxon>Actinomycetes</taxon>
        <taxon>Micrococcales</taxon>
        <taxon>Micrococcaceae</taxon>
        <taxon>Rothia</taxon>
    </lineage>
</organism>
<feature type="compositionally biased region" description="Low complexity" evidence="3">
    <location>
        <begin position="294"/>
        <end position="309"/>
    </location>
</feature>
<dbReference type="KEGG" id="rter:IDM49_11175"/>
<evidence type="ECO:0000256" key="1">
    <source>
        <dbReference type="ARBA" id="ARBA00023125"/>
    </source>
</evidence>
<evidence type="ECO:0000259" key="4">
    <source>
        <dbReference type="PROSITE" id="PS50977"/>
    </source>
</evidence>
<name>A0A7H2BDI8_9MICC</name>
<feature type="compositionally biased region" description="Basic and acidic residues" evidence="3">
    <location>
        <begin position="421"/>
        <end position="432"/>
    </location>
</feature>
<dbReference type="InterPro" id="IPR050109">
    <property type="entry name" value="HTH-type_TetR-like_transc_reg"/>
</dbReference>
<dbReference type="InterPro" id="IPR041678">
    <property type="entry name" value="TetR_C_16"/>
</dbReference>
<feature type="region of interest" description="Disordered" evidence="3">
    <location>
        <begin position="1"/>
        <end position="29"/>
    </location>
</feature>
<proteinExistence type="predicted"/>
<evidence type="ECO:0000256" key="2">
    <source>
        <dbReference type="PROSITE-ProRule" id="PRU00335"/>
    </source>
</evidence>
<evidence type="ECO:0000256" key="3">
    <source>
        <dbReference type="SAM" id="MobiDB-lite"/>
    </source>
</evidence>
<sequence length="467" mass="49904">MAASKTPKRKNSSPSKAGRRTGENNTRNDILTAAKNLFAEHGFEGTSMRSIATRASVDPALIRHFFGNKEALFTHIITEQFALANQMRDSFQSGDSNRGRAIVSAYLQMWNSEDIKPLLLGLVRSAISSADTNSKMRDAAWELFSTGPFGPGTTNIDPIAFSLMSSQLLGLAVGRYLMELPHLTSLSDTRIINELSPVIQRYIDDTYTEMDDAVQGGGMPGFVAAALPAQAMQSGELAQAEEPAAQEEPADANDAASAEDADPFENAATEAALAETAVEETPAAEDRGEEVTEAQETAVETEAPAVPTEDSTAETDPLSDDNQPADAAPSAQAHDREEPAEVEATEPAAPTETADESSSDTLKPALDEDVKTPTEAAKKTSDSSASTWEPEEILIAEELPVGGPVEALPLNEAEDNSPVGEHQRPDALENAHEPTLFEGPEPAKPAPKKSKKKESAEDQLWLFDGLF</sequence>
<dbReference type="PANTHER" id="PTHR30328:SF54">
    <property type="entry name" value="HTH-TYPE TRANSCRIPTIONAL REPRESSOR SCO4008"/>
    <property type="match status" value="1"/>
</dbReference>
<dbReference type="Gene3D" id="1.10.10.60">
    <property type="entry name" value="Homeodomain-like"/>
    <property type="match status" value="1"/>
</dbReference>
<dbReference type="PROSITE" id="PS50977">
    <property type="entry name" value="HTH_TETR_2"/>
    <property type="match status" value="1"/>
</dbReference>
<dbReference type="SUPFAM" id="SSF48498">
    <property type="entry name" value="Tetracyclin repressor-like, C-terminal domain"/>
    <property type="match status" value="1"/>
</dbReference>
<dbReference type="Pfam" id="PF17920">
    <property type="entry name" value="TetR_C_16"/>
    <property type="match status" value="1"/>
</dbReference>
<feature type="compositionally biased region" description="Acidic residues" evidence="3">
    <location>
        <begin position="244"/>
        <end position="261"/>
    </location>
</feature>
<dbReference type="GO" id="GO:0006355">
    <property type="term" value="P:regulation of DNA-templated transcription"/>
    <property type="evidence" value="ECO:0007669"/>
    <property type="project" value="UniProtKB-ARBA"/>
</dbReference>
<dbReference type="AlphaFoldDB" id="A0A7H2BDI8"/>
<dbReference type="PANTHER" id="PTHR30328">
    <property type="entry name" value="TRANSCRIPTIONAL REPRESSOR"/>
    <property type="match status" value="1"/>
</dbReference>
<keyword evidence="6" id="KW-1185">Reference proteome</keyword>
<accession>A0A7H2BDI8</accession>
<feature type="region of interest" description="Disordered" evidence="3">
    <location>
        <begin position="233"/>
        <end position="261"/>
    </location>
</feature>
<evidence type="ECO:0000313" key="6">
    <source>
        <dbReference type="Proteomes" id="UP000516404"/>
    </source>
</evidence>